<organism evidence="2 3">
    <name type="scientific">Pleomorphomonas diazotrophica</name>
    <dbReference type="NCBI Taxonomy" id="1166257"/>
    <lineage>
        <taxon>Bacteria</taxon>
        <taxon>Pseudomonadati</taxon>
        <taxon>Pseudomonadota</taxon>
        <taxon>Alphaproteobacteria</taxon>
        <taxon>Hyphomicrobiales</taxon>
        <taxon>Pleomorphomonadaceae</taxon>
        <taxon>Pleomorphomonas</taxon>
    </lineage>
</organism>
<gene>
    <name evidence="2" type="ORF">CXZ10_07545</name>
</gene>
<dbReference type="Proteomes" id="UP000233491">
    <property type="component" value="Unassembled WGS sequence"/>
</dbReference>
<keyword evidence="3" id="KW-1185">Reference proteome</keyword>
<name>A0A2N3LYT9_9HYPH</name>
<feature type="domain" description="DUF1902" evidence="1">
    <location>
        <begin position="1"/>
        <end position="35"/>
    </location>
</feature>
<dbReference type="AlphaFoldDB" id="A0A2N3LYT9"/>
<evidence type="ECO:0000259" key="1">
    <source>
        <dbReference type="Pfam" id="PF08972"/>
    </source>
</evidence>
<dbReference type="EMBL" id="PJNW01000004">
    <property type="protein sequence ID" value="PKR89745.1"/>
    <property type="molecule type" value="Genomic_DNA"/>
</dbReference>
<protein>
    <recommendedName>
        <fullName evidence="1">DUF1902 domain-containing protein</fullName>
    </recommendedName>
</protein>
<evidence type="ECO:0000313" key="3">
    <source>
        <dbReference type="Proteomes" id="UP000233491"/>
    </source>
</evidence>
<accession>A0A2N3LYT9</accession>
<dbReference type="Pfam" id="PF08972">
    <property type="entry name" value="DUF1902"/>
    <property type="match status" value="1"/>
</dbReference>
<proteinExistence type="predicted"/>
<dbReference type="InterPro" id="IPR015066">
    <property type="entry name" value="DUF1902"/>
</dbReference>
<sequence length="59" mass="6320">MPGLVTEAPNLDILRERILAVVPELLEDNAHLLSGDQLSSGVLNMCALSELKLDGRHAA</sequence>
<dbReference type="Gene3D" id="3.30.2390.10">
    <property type="entry name" value="TTHA1013-like"/>
    <property type="match status" value="1"/>
</dbReference>
<comment type="caution">
    <text evidence="2">The sequence shown here is derived from an EMBL/GenBank/DDBJ whole genome shotgun (WGS) entry which is preliminary data.</text>
</comment>
<reference evidence="2 3" key="1">
    <citation type="submission" date="2017-12" db="EMBL/GenBank/DDBJ databases">
        <title>Anaerobic carbon monoxide metabolism by Pleomorphomonas carboxyditropha sp. nov., a new mesophilic hydrogenogenic carboxidotroph.</title>
        <authorList>
            <person name="Esquivel-Elizondo S."/>
            <person name="Krajmalnik-Brown R."/>
        </authorList>
    </citation>
    <scope>NUCLEOTIDE SEQUENCE [LARGE SCALE GENOMIC DNA]</scope>
    <source>
        <strain evidence="2 3">R5-392</strain>
    </source>
</reference>
<dbReference type="OrthoDB" id="361917at2"/>
<evidence type="ECO:0000313" key="2">
    <source>
        <dbReference type="EMBL" id="PKR89745.1"/>
    </source>
</evidence>